<dbReference type="InterPro" id="IPR004143">
    <property type="entry name" value="BPL_LPL_catalytic"/>
</dbReference>
<evidence type="ECO:0000256" key="1">
    <source>
        <dbReference type="ARBA" id="ARBA00022598"/>
    </source>
</evidence>
<dbReference type="AlphaFoldDB" id="A0A223I0F1"/>
<feature type="binding site" evidence="5">
    <location>
        <begin position="118"/>
        <end position="120"/>
    </location>
    <ligand>
        <name>biotin</name>
        <dbReference type="ChEBI" id="CHEBI:57586"/>
    </ligand>
</feature>
<evidence type="ECO:0000256" key="2">
    <source>
        <dbReference type="ARBA" id="ARBA00022741"/>
    </source>
</evidence>
<evidence type="ECO:0000313" key="7">
    <source>
        <dbReference type="EMBL" id="AST58191.1"/>
    </source>
</evidence>
<dbReference type="Gene3D" id="1.10.10.10">
    <property type="entry name" value="Winged helix-like DNA-binding domain superfamily/Winged helix DNA-binding domain"/>
    <property type="match status" value="1"/>
</dbReference>
<dbReference type="EC" id="6.3.4.15" evidence="5"/>
<dbReference type="GO" id="GO:0003677">
    <property type="term" value="F:DNA binding"/>
    <property type="evidence" value="ECO:0007669"/>
    <property type="project" value="UniProtKB-UniRule"/>
</dbReference>
<dbReference type="RefSeq" id="WP_094397606.1">
    <property type="nucleotide sequence ID" value="NZ_CP016893.1"/>
</dbReference>
<dbReference type="SUPFAM" id="SSF55681">
    <property type="entry name" value="Class II aaRS and biotin synthetases"/>
    <property type="match status" value="1"/>
</dbReference>
<evidence type="ECO:0000256" key="4">
    <source>
        <dbReference type="ARBA" id="ARBA00023267"/>
    </source>
</evidence>
<dbReference type="Pfam" id="PF08279">
    <property type="entry name" value="HTH_11"/>
    <property type="match status" value="1"/>
</dbReference>
<keyword evidence="1 5" id="KW-0436">Ligase</keyword>
<feature type="binding site" evidence="5">
    <location>
        <position position="114"/>
    </location>
    <ligand>
        <name>biotin</name>
        <dbReference type="ChEBI" id="CHEBI:57586"/>
    </ligand>
</feature>
<dbReference type="Gene3D" id="3.30.930.10">
    <property type="entry name" value="Bira Bifunctional Protein, Domain 2"/>
    <property type="match status" value="1"/>
</dbReference>
<sequence>MLKNDILSILKANKDKHISGQELCEMLNVSRTAVWKCINELKSDGYIIESKHKSGYLLMEEPDIIDYMEISPYLKTEFIGRNYLHFESISSTNDYAKEIAPSATDGTAIVAEEQTSGRGRMGRHWVSNKGQGIWLSMILKPNLSPNEAVKLTQVAAVAVVDSIKEIADIRSGIKWPNDIVINSKKVCGILTEMNGEIDRVNFIVIGIGINVNVQNFPEDLCSKATSLSIETGKILDRKPLTASILNNFEKYYRIFLINGFSSIRNLCKEYSLTLNKDVKVIINNNECIGRAVDIDDDGNLIVVFKNGEKKTIASGDVSVRGLLGYV</sequence>
<keyword evidence="4 5" id="KW-0092">Biotin</keyword>
<keyword evidence="5" id="KW-0805">Transcription regulation</keyword>
<dbReference type="Proteomes" id="UP000214975">
    <property type="component" value="Chromosome"/>
</dbReference>
<dbReference type="HAMAP" id="MF_00978">
    <property type="entry name" value="Bifunct_BirA"/>
    <property type="match status" value="1"/>
</dbReference>
<dbReference type="Pfam" id="PF03099">
    <property type="entry name" value="BPL_LplA_LipB"/>
    <property type="match status" value="1"/>
</dbReference>
<proteinExistence type="inferred from homology"/>
<dbReference type="SUPFAM" id="SSF46785">
    <property type="entry name" value="Winged helix' DNA-binding domain"/>
    <property type="match status" value="1"/>
</dbReference>
<feature type="DNA-binding region" description="H-T-H motif" evidence="5">
    <location>
        <begin position="20"/>
        <end position="39"/>
    </location>
</feature>
<evidence type="ECO:0000256" key="5">
    <source>
        <dbReference type="HAMAP-Rule" id="MF_00978"/>
    </source>
</evidence>
<name>A0A223I0F1_THETR</name>
<organism evidence="7 8">
    <name type="scientific">Thermoanaerobacterium thermosaccharolyticum</name>
    <name type="common">Clostridium thermosaccharolyticum</name>
    <dbReference type="NCBI Taxonomy" id="1517"/>
    <lineage>
        <taxon>Bacteria</taxon>
        <taxon>Bacillati</taxon>
        <taxon>Bacillota</taxon>
        <taxon>Clostridia</taxon>
        <taxon>Thermoanaerobacterales</taxon>
        <taxon>Thermoanaerobacteraceae</taxon>
        <taxon>Thermoanaerobacterium</taxon>
    </lineage>
</organism>
<dbReference type="InterPro" id="IPR045864">
    <property type="entry name" value="aa-tRNA-synth_II/BPL/LPL"/>
</dbReference>
<evidence type="ECO:0000256" key="3">
    <source>
        <dbReference type="ARBA" id="ARBA00022840"/>
    </source>
</evidence>
<dbReference type="InterPro" id="IPR013196">
    <property type="entry name" value="HTH_11"/>
</dbReference>
<dbReference type="PANTHER" id="PTHR12835">
    <property type="entry name" value="BIOTIN PROTEIN LIGASE"/>
    <property type="match status" value="1"/>
</dbReference>
<feature type="binding site" evidence="5">
    <location>
        <begin position="91"/>
        <end position="93"/>
    </location>
    <ligand>
        <name>biotin</name>
        <dbReference type="ChEBI" id="CHEBI:57586"/>
    </ligand>
</feature>
<dbReference type="GO" id="GO:0006355">
    <property type="term" value="P:regulation of DNA-templated transcription"/>
    <property type="evidence" value="ECO:0007669"/>
    <property type="project" value="UniProtKB-UniRule"/>
</dbReference>
<dbReference type="PANTHER" id="PTHR12835:SF5">
    <property type="entry name" value="BIOTIN--PROTEIN LIGASE"/>
    <property type="match status" value="1"/>
</dbReference>
<feature type="binding site" evidence="5">
    <location>
        <position position="185"/>
    </location>
    <ligand>
        <name>biotin</name>
        <dbReference type="ChEBI" id="CHEBI:57586"/>
    </ligand>
</feature>
<dbReference type="InterPro" id="IPR036390">
    <property type="entry name" value="WH_DNA-bd_sf"/>
</dbReference>
<comment type="similarity">
    <text evidence="5">Belongs to the biotin--protein ligase family.</text>
</comment>
<dbReference type="InterPro" id="IPR036388">
    <property type="entry name" value="WH-like_DNA-bd_sf"/>
</dbReference>
<dbReference type="GO" id="GO:0005524">
    <property type="term" value="F:ATP binding"/>
    <property type="evidence" value="ECO:0007669"/>
    <property type="project" value="UniProtKB-UniRule"/>
</dbReference>
<protein>
    <recommendedName>
        <fullName evidence="5">Bifunctional ligase/repressor BirA</fullName>
    </recommendedName>
    <alternativeName>
        <fullName evidence="5">Biotin--[acetyl-CoA-carboxylase] ligase</fullName>
        <ecNumber evidence="5">6.3.4.15</ecNumber>
    </alternativeName>
    <alternativeName>
        <fullName evidence="5">Biotin--protein ligase</fullName>
    </alternativeName>
    <alternativeName>
        <fullName evidence="5">Biotin-[acetyl-CoA carboxylase] synthetase</fullName>
    </alternativeName>
</protein>
<gene>
    <name evidence="5" type="primary">birA</name>
    <name evidence="7" type="ORF">Thert_02272</name>
</gene>
<comment type="function">
    <text evidence="5">Acts both as a biotin--[acetyl-CoA-carboxylase] ligase and a repressor.</text>
</comment>
<dbReference type="CDD" id="cd16442">
    <property type="entry name" value="BPL"/>
    <property type="match status" value="1"/>
</dbReference>
<dbReference type="EMBL" id="CP016893">
    <property type="protein sequence ID" value="AST58191.1"/>
    <property type="molecule type" value="Genomic_DNA"/>
</dbReference>
<dbReference type="GO" id="GO:0004077">
    <property type="term" value="F:biotin--[biotin carboxyl-carrier protein] ligase activity"/>
    <property type="evidence" value="ECO:0007669"/>
    <property type="project" value="UniProtKB-UniRule"/>
</dbReference>
<evidence type="ECO:0000259" key="6">
    <source>
        <dbReference type="PROSITE" id="PS51733"/>
    </source>
</evidence>
<dbReference type="NCBIfam" id="TIGR00121">
    <property type="entry name" value="birA_ligase"/>
    <property type="match status" value="1"/>
</dbReference>
<accession>A0A223I0F1</accession>
<keyword evidence="5" id="KW-0804">Transcription</keyword>
<evidence type="ECO:0000313" key="8">
    <source>
        <dbReference type="Proteomes" id="UP000214975"/>
    </source>
</evidence>
<keyword evidence="3 5" id="KW-0067">ATP-binding</keyword>
<dbReference type="GO" id="GO:0005737">
    <property type="term" value="C:cytoplasm"/>
    <property type="evidence" value="ECO:0007669"/>
    <property type="project" value="TreeGrafter"/>
</dbReference>
<reference evidence="7 8" key="1">
    <citation type="submission" date="2016-08" db="EMBL/GenBank/DDBJ databases">
        <title>A novel genetic cassette of butanologenic Thermoanaerobacterium thermosaccharolyticum that directly convert cellulose to butanol.</title>
        <authorList>
            <person name="Li T."/>
            <person name="He J."/>
        </authorList>
    </citation>
    <scope>NUCLEOTIDE SEQUENCE [LARGE SCALE GENOMIC DNA]</scope>
    <source>
        <strain evidence="7 8">TG57</strain>
    </source>
</reference>
<keyword evidence="5" id="KW-0678">Repressor</keyword>
<keyword evidence="2 5" id="KW-0547">Nucleotide-binding</keyword>
<dbReference type="InterPro" id="IPR003142">
    <property type="entry name" value="BPL_C"/>
</dbReference>
<dbReference type="InterPro" id="IPR008988">
    <property type="entry name" value="Transcriptional_repressor_C"/>
</dbReference>
<dbReference type="Pfam" id="PF02237">
    <property type="entry name" value="BPL_C"/>
    <property type="match status" value="1"/>
</dbReference>
<comment type="catalytic activity">
    <reaction evidence="5">
        <text>biotin + L-lysyl-[protein] + ATP = N(6)-biotinyl-L-lysyl-[protein] + AMP + diphosphate + H(+)</text>
        <dbReference type="Rhea" id="RHEA:11756"/>
        <dbReference type="Rhea" id="RHEA-COMP:9752"/>
        <dbReference type="Rhea" id="RHEA-COMP:10505"/>
        <dbReference type="ChEBI" id="CHEBI:15378"/>
        <dbReference type="ChEBI" id="CHEBI:29969"/>
        <dbReference type="ChEBI" id="CHEBI:30616"/>
        <dbReference type="ChEBI" id="CHEBI:33019"/>
        <dbReference type="ChEBI" id="CHEBI:57586"/>
        <dbReference type="ChEBI" id="CHEBI:83144"/>
        <dbReference type="ChEBI" id="CHEBI:456215"/>
        <dbReference type="EC" id="6.3.4.15"/>
    </reaction>
</comment>
<dbReference type="Gene3D" id="2.30.30.100">
    <property type="match status" value="1"/>
</dbReference>
<keyword evidence="5" id="KW-0238">DNA-binding</keyword>
<dbReference type="PROSITE" id="PS51733">
    <property type="entry name" value="BPL_LPL_CATALYTIC"/>
    <property type="match status" value="1"/>
</dbReference>
<dbReference type="InterPro" id="IPR004408">
    <property type="entry name" value="Biotin_CoA_COase_ligase"/>
</dbReference>
<dbReference type="SUPFAM" id="SSF50037">
    <property type="entry name" value="C-terminal domain of transcriptional repressors"/>
    <property type="match status" value="1"/>
</dbReference>
<feature type="domain" description="BPL/LPL catalytic" evidence="6">
    <location>
        <begin position="68"/>
        <end position="256"/>
    </location>
</feature>
<dbReference type="InterPro" id="IPR030855">
    <property type="entry name" value="Bifunct_BirA"/>
</dbReference>
<dbReference type="GO" id="GO:0016740">
    <property type="term" value="F:transferase activity"/>
    <property type="evidence" value="ECO:0007669"/>
    <property type="project" value="UniProtKB-ARBA"/>
</dbReference>
<dbReference type="GO" id="GO:0009249">
    <property type="term" value="P:protein lipoylation"/>
    <property type="evidence" value="ECO:0007669"/>
    <property type="project" value="UniProtKB-ARBA"/>
</dbReference>